<comment type="caution">
    <text evidence="7">The sequence shown here is derived from an EMBL/GenBank/DDBJ whole genome shotgun (WGS) entry which is preliminary data.</text>
</comment>
<dbReference type="EMBL" id="RZIJ01000002">
    <property type="protein sequence ID" value="RUQ75235.1"/>
    <property type="molecule type" value="Genomic_DNA"/>
</dbReference>
<name>A0A433JEB6_9PROT</name>
<dbReference type="OrthoDB" id="9814546at2"/>
<dbReference type="AlphaFoldDB" id="A0A433JEB6"/>
<keyword evidence="2 4" id="KW-0472">Membrane</keyword>
<accession>A0A433JEB6</accession>
<dbReference type="GO" id="GO:0009279">
    <property type="term" value="C:cell outer membrane"/>
    <property type="evidence" value="ECO:0007669"/>
    <property type="project" value="UniProtKB-SubCell"/>
</dbReference>
<dbReference type="InterPro" id="IPR050330">
    <property type="entry name" value="Bact_OuterMem_StrucFunc"/>
</dbReference>
<feature type="compositionally biased region" description="Low complexity" evidence="5">
    <location>
        <begin position="26"/>
        <end position="35"/>
    </location>
</feature>
<dbReference type="InterPro" id="IPR036737">
    <property type="entry name" value="OmpA-like_sf"/>
</dbReference>
<evidence type="ECO:0000259" key="6">
    <source>
        <dbReference type="PROSITE" id="PS51123"/>
    </source>
</evidence>
<feature type="region of interest" description="Disordered" evidence="5">
    <location>
        <begin position="26"/>
        <end position="75"/>
    </location>
</feature>
<dbReference type="Gene3D" id="3.30.1330.60">
    <property type="entry name" value="OmpA-like domain"/>
    <property type="match status" value="1"/>
</dbReference>
<dbReference type="CDD" id="cd07185">
    <property type="entry name" value="OmpA_C-like"/>
    <property type="match status" value="1"/>
</dbReference>
<evidence type="ECO:0000256" key="1">
    <source>
        <dbReference type="ARBA" id="ARBA00004442"/>
    </source>
</evidence>
<organism evidence="7 8">
    <name type="scientific">Azospirillum doebereinerae</name>
    <dbReference type="NCBI Taxonomy" id="92933"/>
    <lineage>
        <taxon>Bacteria</taxon>
        <taxon>Pseudomonadati</taxon>
        <taxon>Pseudomonadota</taxon>
        <taxon>Alphaproteobacteria</taxon>
        <taxon>Rhodospirillales</taxon>
        <taxon>Azospirillaceae</taxon>
        <taxon>Azospirillum</taxon>
    </lineage>
</organism>
<sequence>MAADPAGMATTSEDFIKGLSLAPASAAPAVESAPLRTRGLSLGTGDVAPQPTPVSVPAAPPAPPPSTPSPAAAQRPSVNFQVEFERNSATLSPKARKILDQLGRALTAPELAGFRFELAGHTDVTGSTEHNLTLSKRRAASVRDYLTTTFQIPSRTLTTAGYGSQRLLDPVNRTSGVNRRVEITNLGS</sequence>
<dbReference type="PANTHER" id="PTHR30329:SF21">
    <property type="entry name" value="LIPOPROTEIN YIAD-RELATED"/>
    <property type="match status" value="1"/>
</dbReference>
<dbReference type="InterPro" id="IPR006664">
    <property type="entry name" value="OMP_bac"/>
</dbReference>
<dbReference type="Pfam" id="PF00691">
    <property type="entry name" value="OmpA"/>
    <property type="match status" value="1"/>
</dbReference>
<dbReference type="PRINTS" id="PR01021">
    <property type="entry name" value="OMPADOMAIN"/>
</dbReference>
<reference evidence="7 8" key="1">
    <citation type="submission" date="2018-12" db="EMBL/GenBank/DDBJ databases">
        <authorList>
            <person name="Yang Y."/>
        </authorList>
    </citation>
    <scope>NUCLEOTIDE SEQUENCE [LARGE SCALE GENOMIC DNA]</scope>
    <source>
        <strain evidence="7 8">GSF71</strain>
    </source>
</reference>
<dbReference type="Proteomes" id="UP000280346">
    <property type="component" value="Unassembled WGS sequence"/>
</dbReference>
<evidence type="ECO:0000313" key="8">
    <source>
        <dbReference type="Proteomes" id="UP000280346"/>
    </source>
</evidence>
<dbReference type="PROSITE" id="PS51123">
    <property type="entry name" value="OMPA_2"/>
    <property type="match status" value="1"/>
</dbReference>
<feature type="domain" description="OmpA-like" evidence="6">
    <location>
        <begin position="71"/>
        <end position="188"/>
    </location>
</feature>
<comment type="subcellular location">
    <subcellularLocation>
        <location evidence="1">Cell outer membrane</location>
    </subcellularLocation>
</comment>
<evidence type="ECO:0000256" key="4">
    <source>
        <dbReference type="PROSITE-ProRule" id="PRU00473"/>
    </source>
</evidence>
<protein>
    <submittedName>
        <fullName evidence="7">OmpA family protein</fullName>
    </submittedName>
</protein>
<evidence type="ECO:0000256" key="3">
    <source>
        <dbReference type="ARBA" id="ARBA00023237"/>
    </source>
</evidence>
<dbReference type="PANTHER" id="PTHR30329">
    <property type="entry name" value="STATOR ELEMENT OF FLAGELLAR MOTOR COMPLEX"/>
    <property type="match status" value="1"/>
</dbReference>
<proteinExistence type="predicted"/>
<keyword evidence="8" id="KW-1185">Reference proteome</keyword>
<keyword evidence="3" id="KW-0998">Cell outer membrane</keyword>
<feature type="compositionally biased region" description="Pro residues" evidence="5">
    <location>
        <begin position="50"/>
        <end position="68"/>
    </location>
</feature>
<gene>
    <name evidence="7" type="ORF">EJ913_03455</name>
</gene>
<dbReference type="InterPro" id="IPR006665">
    <property type="entry name" value="OmpA-like"/>
</dbReference>
<evidence type="ECO:0000313" key="7">
    <source>
        <dbReference type="EMBL" id="RUQ75235.1"/>
    </source>
</evidence>
<dbReference type="SUPFAM" id="SSF103088">
    <property type="entry name" value="OmpA-like"/>
    <property type="match status" value="1"/>
</dbReference>
<evidence type="ECO:0000256" key="5">
    <source>
        <dbReference type="SAM" id="MobiDB-lite"/>
    </source>
</evidence>
<evidence type="ECO:0000256" key="2">
    <source>
        <dbReference type="ARBA" id="ARBA00023136"/>
    </source>
</evidence>